<keyword evidence="3" id="KW-0472">Membrane</keyword>
<dbReference type="Proteomes" id="UP000292447">
    <property type="component" value="Chromosome IV"/>
</dbReference>
<dbReference type="InterPro" id="IPR001841">
    <property type="entry name" value="Znf_RING"/>
</dbReference>
<dbReference type="EMBL" id="CP034459">
    <property type="protein sequence ID" value="QBM89612.1"/>
    <property type="molecule type" value="Genomic_DNA"/>
</dbReference>
<sequence>MSTSRPPIMSFTPTATARPSSSNTPAGNAVNGTSFVGNTPSTVLFFLAMAVGVAIAFLFIFFTARYFVRAKYGLHLYSPSSRGMMFLPRANSVFNPVAYTDREIQEHLEYLRSHHFLRDDFLERRLHASSGRRRRRRRRGRFAKMKKLTAEEVESLFPQLRYADWLNTGEDAVSETSSMSNEAQKDDFDNNGPAAIGSLKPRSQTQLAADPAHDVVEVSEQPACLLHNHDLDVLSLTGLLRVKTELHFDSGSCSICLEIYELDDIVRGLICGHVFHAECVDPWLIRRRACCPICKRDYIKEEDTTGATANTSNIEEEVADELDDMHRNLEGFTSRTGEAITDEDPSGNNPENNAQEPARSANNVNSNENEIAGAPNNGDPVSSGATDPVVDPPRDTGATPNEQSENNDDRDDNRNTLRDLNFDVIRADLNIQALLNELVPLSERVRVLLDEHPELNMESRAKETSNRLYGNIFKIIFWKLMGISKKDLYNWAVIKIYQEELAPLGTTTEDNETSQGHDASAEQSVRNDSNDVRVQDSVGETVEMQEIRRAASSATMATSVYHNAETDLADVARRREAVEDRV</sequence>
<dbReference type="PANTHER" id="PTHR22765">
    <property type="entry name" value="RING FINGER AND PROTEASE ASSOCIATED DOMAIN-CONTAINING"/>
    <property type="match status" value="1"/>
</dbReference>
<feature type="transmembrane region" description="Helical" evidence="3">
    <location>
        <begin position="43"/>
        <end position="68"/>
    </location>
</feature>
<keyword evidence="6" id="KW-1185">Reference proteome</keyword>
<keyword evidence="1" id="KW-0862">Zinc</keyword>
<dbReference type="SUPFAM" id="SSF57850">
    <property type="entry name" value="RING/U-box"/>
    <property type="match status" value="1"/>
</dbReference>
<name>A0A4P6XQ30_9ASCO</name>
<feature type="compositionally biased region" description="Polar residues" evidence="2">
    <location>
        <begin position="507"/>
        <end position="527"/>
    </location>
</feature>
<dbReference type="PROSITE" id="PS50089">
    <property type="entry name" value="ZF_RING_2"/>
    <property type="match status" value="1"/>
</dbReference>
<keyword evidence="3" id="KW-0812">Transmembrane</keyword>
<evidence type="ECO:0000259" key="4">
    <source>
        <dbReference type="PROSITE" id="PS50089"/>
    </source>
</evidence>
<reference evidence="6" key="1">
    <citation type="submission" date="2019-03" db="EMBL/GenBank/DDBJ databases">
        <title>Snf2 controls pulcherriminic acid biosynthesis and connects pigmentation and antifungal activity of the yeast Metschnikowia pulcherrima.</title>
        <authorList>
            <person name="Gore-Lloyd D."/>
            <person name="Sumann I."/>
            <person name="Brachmann A.O."/>
            <person name="Schneeberger K."/>
            <person name="Ortiz-Merino R.A."/>
            <person name="Moreno-Beltran M."/>
            <person name="Schlaefli M."/>
            <person name="Kirner P."/>
            <person name="Santos Kron A."/>
            <person name="Wolfe K.H."/>
            <person name="Piel J."/>
            <person name="Ahrens C.H."/>
            <person name="Henk D."/>
            <person name="Freimoser F.M."/>
        </authorList>
    </citation>
    <scope>NUCLEOTIDE SEQUENCE [LARGE SCALE GENOMIC DNA]</scope>
    <source>
        <strain evidence="6">APC 1.2</strain>
    </source>
</reference>
<evidence type="ECO:0000256" key="1">
    <source>
        <dbReference type="PROSITE-ProRule" id="PRU00175"/>
    </source>
</evidence>
<gene>
    <name evidence="5" type="primary">MPUL0D06900</name>
    <name evidence="5" type="ORF">METSCH_D06900</name>
</gene>
<accession>A0A4P6XQ30</accession>
<dbReference type="CDD" id="cd16473">
    <property type="entry name" value="RING-H2_RNF103"/>
    <property type="match status" value="1"/>
</dbReference>
<dbReference type="GO" id="GO:0006511">
    <property type="term" value="P:ubiquitin-dependent protein catabolic process"/>
    <property type="evidence" value="ECO:0007669"/>
    <property type="project" value="TreeGrafter"/>
</dbReference>
<dbReference type="PANTHER" id="PTHR22765:SF416">
    <property type="entry name" value="E3 UBIQUITIN-PROTEIN LIGASE GODZILLA"/>
    <property type="match status" value="1"/>
</dbReference>
<dbReference type="SMART" id="SM00184">
    <property type="entry name" value="RING"/>
    <property type="match status" value="1"/>
</dbReference>
<dbReference type="Gene3D" id="3.30.40.10">
    <property type="entry name" value="Zinc/RING finger domain, C3HC4 (zinc finger)"/>
    <property type="match status" value="1"/>
</dbReference>
<dbReference type="InterPro" id="IPR013083">
    <property type="entry name" value="Znf_RING/FYVE/PHD"/>
</dbReference>
<dbReference type="InterPro" id="IPR051826">
    <property type="entry name" value="E3_ubiquitin-ligase_domain"/>
</dbReference>
<feature type="domain" description="RING-type" evidence="4">
    <location>
        <begin position="253"/>
        <end position="295"/>
    </location>
</feature>
<dbReference type="Pfam" id="PF13639">
    <property type="entry name" value="zf-RING_2"/>
    <property type="match status" value="1"/>
</dbReference>
<feature type="region of interest" description="Disordered" evidence="2">
    <location>
        <begin position="1"/>
        <end position="25"/>
    </location>
</feature>
<keyword evidence="1" id="KW-0863">Zinc-finger</keyword>
<organism evidence="5 6">
    <name type="scientific">Metschnikowia aff. pulcherrima</name>
    <dbReference type="NCBI Taxonomy" id="2163413"/>
    <lineage>
        <taxon>Eukaryota</taxon>
        <taxon>Fungi</taxon>
        <taxon>Dikarya</taxon>
        <taxon>Ascomycota</taxon>
        <taxon>Saccharomycotina</taxon>
        <taxon>Pichiomycetes</taxon>
        <taxon>Metschnikowiaceae</taxon>
        <taxon>Metschnikowia</taxon>
    </lineage>
</organism>
<keyword evidence="3" id="KW-1133">Transmembrane helix</keyword>
<keyword evidence="1" id="KW-0479">Metal-binding</keyword>
<dbReference type="STRING" id="2163413.A0A4P6XQ30"/>
<evidence type="ECO:0000313" key="5">
    <source>
        <dbReference type="EMBL" id="QBM89612.1"/>
    </source>
</evidence>
<evidence type="ECO:0000256" key="3">
    <source>
        <dbReference type="SAM" id="Phobius"/>
    </source>
</evidence>
<feature type="region of interest" description="Disordered" evidence="2">
    <location>
        <begin position="334"/>
        <end position="415"/>
    </location>
</feature>
<protein>
    <submittedName>
        <fullName evidence="5">Ring finger domain-containing protein</fullName>
    </submittedName>
</protein>
<proteinExistence type="predicted"/>
<evidence type="ECO:0000256" key="2">
    <source>
        <dbReference type="SAM" id="MobiDB-lite"/>
    </source>
</evidence>
<dbReference type="GO" id="GO:0061630">
    <property type="term" value="F:ubiquitin protein ligase activity"/>
    <property type="evidence" value="ECO:0007669"/>
    <property type="project" value="TreeGrafter"/>
</dbReference>
<dbReference type="AlphaFoldDB" id="A0A4P6XQ30"/>
<evidence type="ECO:0000313" key="6">
    <source>
        <dbReference type="Proteomes" id="UP000292447"/>
    </source>
</evidence>
<feature type="compositionally biased region" description="Polar residues" evidence="2">
    <location>
        <begin position="346"/>
        <end position="369"/>
    </location>
</feature>
<dbReference type="GO" id="GO:0008270">
    <property type="term" value="F:zinc ion binding"/>
    <property type="evidence" value="ECO:0007669"/>
    <property type="project" value="UniProtKB-KW"/>
</dbReference>
<feature type="region of interest" description="Disordered" evidence="2">
    <location>
        <begin position="507"/>
        <end position="544"/>
    </location>
</feature>
<dbReference type="GO" id="GO:0005737">
    <property type="term" value="C:cytoplasm"/>
    <property type="evidence" value="ECO:0007669"/>
    <property type="project" value="TreeGrafter"/>
</dbReference>